<evidence type="ECO:0000256" key="31">
    <source>
        <dbReference type="ARBA" id="ARBA00078933"/>
    </source>
</evidence>
<evidence type="ECO:0000256" key="15">
    <source>
        <dbReference type="ARBA" id="ARBA00022912"/>
    </source>
</evidence>
<dbReference type="Pfam" id="PF13855">
    <property type="entry name" value="LRR_8"/>
    <property type="match status" value="2"/>
</dbReference>
<dbReference type="InterPro" id="IPR032675">
    <property type="entry name" value="LRR_dom_sf"/>
</dbReference>
<keyword evidence="9" id="KW-0963">Cytoplasm</keyword>
<evidence type="ECO:0000256" key="33">
    <source>
        <dbReference type="ARBA" id="ARBA00081360"/>
    </source>
</evidence>
<dbReference type="GO" id="GO:0006886">
    <property type="term" value="P:intracellular protein transport"/>
    <property type="evidence" value="ECO:0007669"/>
    <property type="project" value="InterPro"/>
</dbReference>
<evidence type="ECO:0000256" key="1">
    <source>
        <dbReference type="ARBA" id="ARBA00001936"/>
    </source>
</evidence>
<evidence type="ECO:0000256" key="30">
    <source>
        <dbReference type="ARBA" id="ARBA00078121"/>
    </source>
</evidence>
<keyword evidence="17" id="KW-0333">Golgi apparatus</keyword>
<dbReference type="SUPFAM" id="SSF52058">
    <property type="entry name" value="L domain-like"/>
    <property type="match status" value="2"/>
</dbReference>
<evidence type="ECO:0000256" key="6">
    <source>
        <dbReference type="ARBA" id="ARBA00006613"/>
    </source>
</evidence>
<dbReference type="InterPro" id="IPR050840">
    <property type="entry name" value="Adaptor_Complx_Large_Subunit"/>
</dbReference>
<evidence type="ECO:0000256" key="32">
    <source>
        <dbReference type="ARBA" id="ARBA00079742"/>
    </source>
</evidence>
<keyword evidence="10" id="KW-0597">Phosphoprotein</keyword>
<evidence type="ECO:0000256" key="19">
    <source>
        <dbReference type="ARBA" id="ARBA00023176"/>
    </source>
</evidence>
<protein>
    <recommendedName>
        <fullName evidence="27">AP-1 complex subunit gamma-1</fullName>
        <ecNumber evidence="7">3.1.3.16</ecNumber>
    </recommendedName>
    <alternativeName>
        <fullName evidence="29">Adaptor protein complex AP-1 subunit gamma-1</fullName>
    </alternativeName>
    <alternativeName>
        <fullName evidence="33">Adaptor-related protein complex 1 subunit gamma-1</fullName>
    </alternativeName>
    <alternativeName>
        <fullName evidence="30">Clathrin assembly protein complex 1 gamma-1 large chain</fullName>
    </alternativeName>
    <alternativeName>
        <fullName evidence="32">Gamma1-adaptin</fullName>
    </alternativeName>
    <alternativeName>
        <fullName evidence="34">Golgi adaptor HA1/AP1 adaptin subunit gamma-1</fullName>
    </alternativeName>
    <alternativeName>
        <fullName evidence="28">PH domain leucine-rich repeat-containing protein phosphatase 2</fullName>
    </alternativeName>
    <alternativeName>
        <fullName evidence="31">PH domain leucine-rich repeat-containing protein phosphatase-like</fullName>
    </alternativeName>
</protein>
<dbReference type="SMART" id="SM00364">
    <property type="entry name" value="LRR_BAC"/>
    <property type="match status" value="13"/>
</dbReference>
<feature type="region of interest" description="Disordered" evidence="35">
    <location>
        <begin position="1945"/>
        <end position="1974"/>
    </location>
</feature>
<proteinExistence type="inferred from homology"/>
<evidence type="ECO:0000256" key="5">
    <source>
        <dbReference type="ARBA" id="ARBA00004556"/>
    </source>
</evidence>
<dbReference type="OrthoDB" id="1394818at2759"/>
<dbReference type="Proteomes" id="UP000190648">
    <property type="component" value="Unassembled WGS sequence"/>
</dbReference>
<keyword evidence="39" id="KW-1185">Reference proteome</keyword>
<keyword evidence="11" id="KW-0433">Leucine-rich repeat</keyword>
<dbReference type="PANTHER" id="PTHR22780">
    <property type="entry name" value="ADAPTIN, ALPHA/GAMMA/EPSILON"/>
    <property type="match status" value="1"/>
</dbReference>
<evidence type="ECO:0000256" key="7">
    <source>
        <dbReference type="ARBA" id="ARBA00013081"/>
    </source>
</evidence>
<evidence type="ECO:0000256" key="10">
    <source>
        <dbReference type="ARBA" id="ARBA00022553"/>
    </source>
</evidence>
<evidence type="ECO:0000259" key="37">
    <source>
        <dbReference type="PROSITE" id="PS51746"/>
    </source>
</evidence>
<evidence type="ECO:0000256" key="23">
    <source>
        <dbReference type="ARBA" id="ARBA00037878"/>
    </source>
</evidence>
<comment type="subcellular location">
    <subcellularLocation>
        <location evidence="5">Cytoplasm</location>
        <location evidence="5">Perinuclear region</location>
    </subcellularLocation>
    <subcellularLocation>
        <location evidence="3">Cytoplasmic vesicle</location>
        <location evidence="3">Clathrin-coated vesicle membrane</location>
        <topology evidence="3">Peripheral membrane protein</topology>
        <orientation evidence="3">Cytoplasmic side</orientation>
    </subcellularLocation>
    <subcellularLocation>
        <location evidence="4">Golgi apparatus</location>
    </subcellularLocation>
    <subcellularLocation>
        <location evidence="23">Membrane</location>
        <location evidence="23">Coated pit</location>
    </subcellularLocation>
    <subcellularLocation>
        <location evidence="2">Nucleus</location>
    </subcellularLocation>
</comment>
<evidence type="ECO:0000256" key="28">
    <source>
        <dbReference type="ARBA" id="ARBA00072392"/>
    </source>
</evidence>
<feature type="compositionally biased region" description="Low complexity" evidence="35">
    <location>
        <begin position="1881"/>
        <end position="1917"/>
    </location>
</feature>
<evidence type="ECO:0000256" key="14">
    <source>
        <dbReference type="ARBA" id="ARBA00022801"/>
    </source>
</evidence>
<dbReference type="InterPro" id="IPR008152">
    <property type="entry name" value="Clathrin_a/b/g-adaptin_app_Ig"/>
</dbReference>
<accession>A0A1V4K1L7</accession>
<evidence type="ECO:0000256" key="21">
    <source>
        <dbReference type="ARBA" id="ARBA00023242"/>
    </source>
</evidence>
<name>A0A1V4K1L7_PATFA</name>
<evidence type="ECO:0000256" key="27">
    <source>
        <dbReference type="ARBA" id="ARBA00067984"/>
    </source>
</evidence>
<comment type="caution">
    <text evidence="38">The sequence shown here is derived from an EMBL/GenBank/DDBJ whole genome shotgun (WGS) entry which is preliminary data.</text>
</comment>
<evidence type="ECO:0000256" key="22">
    <source>
        <dbReference type="ARBA" id="ARBA00023329"/>
    </source>
</evidence>
<comment type="function">
    <text evidence="25">Subunit of clathrin-associated adaptor protein complex 1 that plays a role in protein sorting in the late-Golgi/trans-Golgi network (TGN) and/or endosomes. The AP complexes mediate both the recruitment of clathrin to membranes and the recognition of sorting signals within the cytosolic tails of transmembrane cargo molecules. In association with AFTPH/aftiphilin in the aftiphilin/p200/gamma-synergin complex, involved in the trafficking of transferrin from early to recycling endosomes, and the membrane trafficking of furin and the lysosomal enzyme cathepsin D between the trans-Golgi network (TGN) and endosomes.</text>
</comment>
<feature type="compositionally biased region" description="Basic and acidic residues" evidence="35">
    <location>
        <begin position="2112"/>
        <end position="2132"/>
    </location>
</feature>
<dbReference type="CDD" id="cd17241">
    <property type="entry name" value="RA_PHLPP2"/>
    <property type="match status" value="1"/>
</dbReference>
<dbReference type="FunFam" id="3.60.40.10:FF:000003">
    <property type="entry name" value="PH domain and leucine-rich repeat protein phosphatase 1"/>
    <property type="match status" value="1"/>
</dbReference>
<evidence type="ECO:0000256" key="3">
    <source>
        <dbReference type="ARBA" id="ARBA00004145"/>
    </source>
</evidence>
<keyword evidence="14" id="KW-0378">Hydrolase</keyword>
<evidence type="ECO:0000256" key="4">
    <source>
        <dbReference type="ARBA" id="ARBA00004555"/>
    </source>
</evidence>
<dbReference type="CDD" id="cd00143">
    <property type="entry name" value="PP2Cc"/>
    <property type="match status" value="1"/>
</dbReference>
<feature type="region of interest" description="Disordered" evidence="35">
    <location>
        <begin position="641"/>
        <end position="664"/>
    </location>
</feature>
<dbReference type="InterPro" id="IPR001611">
    <property type="entry name" value="Leu-rich_rpt"/>
</dbReference>
<organism evidence="38 39">
    <name type="scientific">Patagioenas fasciata monilis</name>
    <dbReference type="NCBI Taxonomy" id="372326"/>
    <lineage>
        <taxon>Eukaryota</taxon>
        <taxon>Metazoa</taxon>
        <taxon>Chordata</taxon>
        <taxon>Craniata</taxon>
        <taxon>Vertebrata</taxon>
        <taxon>Euteleostomi</taxon>
        <taxon>Archelosauria</taxon>
        <taxon>Archosauria</taxon>
        <taxon>Dinosauria</taxon>
        <taxon>Saurischia</taxon>
        <taxon>Theropoda</taxon>
        <taxon>Coelurosauria</taxon>
        <taxon>Aves</taxon>
        <taxon>Neognathae</taxon>
        <taxon>Neoaves</taxon>
        <taxon>Columbimorphae</taxon>
        <taxon>Columbiformes</taxon>
        <taxon>Columbidae</taxon>
        <taxon>Patagioenas</taxon>
    </lineage>
</organism>
<dbReference type="Pfam" id="PF00481">
    <property type="entry name" value="PP2C"/>
    <property type="match status" value="1"/>
</dbReference>
<keyword evidence="16" id="KW-0653">Protein transport</keyword>
<dbReference type="FunFam" id="3.80.10.10:FF:000027">
    <property type="entry name" value="PH domain and leucine rich repeat protein phosphatase 2"/>
    <property type="match status" value="1"/>
</dbReference>
<evidence type="ECO:0000256" key="16">
    <source>
        <dbReference type="ARBA" id="ARBA00022927"/>
    </source>
</evidence>
<dbReference type="Gene3D" id="3.60.40.10">
    <property type="entry name" value="PPM-type phosphatase domain"/>
    <property type="match status" value="1"/>
</dbReference>
<keyword evidence="8" id="KW-0813">Transport</keyword>
<evidence type="ECO:0000313" key="38">
    <source>
        <dbReference type="EMBL" id="OPJ78326.1"/>
    </source>
</evidence>
<dbReference type="GO" id="GO:0030665">
    <property type="term" value="C:clathrin-coated vesicle membrane"/>
    <property type="evidence" value="ECO:0007669"/>
    <property type="project" value="UniProtKB-SubCell"/>
</dbReference>
<dbReference type="EMBL" id="LSYS01005191">
    <property type="protein sequence ID" value="OPJ78326.1"/>
    <property type="molecule type" value="Genomic_DNA"/>
</dbReference>
<dbReference type="GO" id="GO:0004722">
    <property type="term" value="F:protein serine/threonine phosphatase activity"/>
    <property type="evidence" value="ECO:0007669"/>
    <property type="project" value="UniProtKB-EC"/>
</dbReference>
<dbReference type="Pfam" id="PF23010">
    <property type="entry name" value="RA_3"/>
    <property type="match status" value="1"/>
</dbReference>
<dbReference type="GO" id="GO:0016192">
    <property type="term" value="P:vesicle-mediated transport"/>
    <property type="evidence" value="ECO:0007669"/>
    <property type="project" value="InterPro"/>
</dbReference>
<evidence type="ECO:0000256" key="2">
    <source>
        <dbReference type="ARBA" id="ARBA00004123"/>
    </source>
</evidence>
<dbReference type="CDD" id="cd13322">
    <property type="entry name" value="PH_PHLPP-like"/>
    <property type="match status" value="1"/>
</dbReference>
<keyword evidence="13" id="KW-0677">Repeat</keyword>
<keyword evidence="15" id="KW-0904">Protein phosphatase</keyword>
<dbReference type="Pfam" id="PF01602">
    <property type="entry name" value="Adaptin_N"/>
    <property type="match status" value="1"/>
</dbReference>
<dbReference type="GO" id="GO:0005634">
    <property type="term" value="C:nucleus"/>
    <property type="evidence" value="ECO:0007669"/>
    <property type="project" value="UniProtKB-SubCell"/>
</dbReference>
<dbReference type="GO" id="GO:0030117">
    <property type="term" value="C:membrane coat"/>
    <property type="evidence" value="ECO:0007669"/>
    <property type="project" value="InterPro"/>
</dbReference>
<dbReference type="PROSITE" id="PS51450">
    <property type="entry name" value="LRR"/>
    <property type="match status" value="5"/>
</dbReference>
<dbReference type="InterPro" id="IPR055071">
    <property type="entry name" value="RA_PHLPP-like"/>
</dbReference>
<evidence type="ECO:0000256" key="26">
    <source>
        <dbReference type="ARBA" id="ARBA00058248"/>
    </source>
</evidence>
<dbReference type="InterPro" id="IPR001932">
    <property type="entry name" value="PPM-type_phosphatase-like_dom"/>
</dbReference>
<comment type="catalytic activity">
    <reaction evidence="24">
        <text>O-phospho-L-threonyl-[protein] + H2O = L-threonyl-[protein] + phosphate</text>
        <dbReference type="Rhea" id="RHEA:47004"/>
        <dbReference type="Rhea" id="RHEA-COMP:11060"/>
        <dbReference type="Rhea" id="RHEA-COMP:11605"/>
        <dbReference type="ChEBI" id="CHEBI:15377"/>
        <dbReference type="ChEBI" id="CHEBI:30013"/>
        <dbReference type="ChEBI" id="CHEBI:43474"/>
        <dbReference type="ChEBI" id="CHEBI:61977"/>
        <dbReference type="EC" id="3.1.3.16"/>
    </reaction>
</comment>
<evidence type="ECO:0000256" key="18">
    <source>
        <dbReference type="ARBA" id="ARBA00023136"/>
    </source>
</evidence>
<evidence type="ECO:0000256" key="11">
    <source>
        <dbReference type="ARBA" id="ARBA00022614"/>
    </source>
</evidence>
<evidence type="ECO:0000313" key="39">
    <source>
        <dbReference type="Proteomes" id="UP000190648"/>
    </source>
</evidence>
<keyword evidence="18" id="KW-0472">Membrane</keyword>
<evidence type="ECO:0000256" key="24">
    <source>
        <dbReference type="ARBA" id="ARBA00048336"/>
    </source>
</evidence>
<evidence type="ECO:0000256" key="17">
    <source>
        <dbReference type="ARBA" id="ARBA00023034"/>
    </source>
</evidence>
<dbReference type="SMART" id="SM00809">
    <property type="entry name" value="Alpha_adaptinC2"/>
    <property type="match status" value="1"/>
</dbReference>
<dbReference type="FunFam" id="1.25.10.10:FF:000030">
    <property type="entry name" value="AP-1 complex subunit gamma"/>
    <property type="match status" value="1"/>
</dbReference>
<evidence type="ECO:0000256" key="35">
    <source>
        <dbReference type="SAM" id="MobiDB-lite"/>
    </source>
</evidence>
<keyword evidence="22" id="KW-0968">Cytoplasmic vesicle</keyword>
<dbReference type="Gene3D" id="1.25.10.10">
    <property type="entry name" value="Leucine-rich Repeat Variant"/>
    <property type="match status" value="1"/>
</dbReference>
<evidence type="ECO:0000256" key="20">
    <source>
        <dbReference type="ARBA" id="ARBA00023211"/>
    </source>
</evidence>
<feature type="region of interest" description="Disordered" evidence="35">
    <location>
        <begin position="2109"/>
        <end position="2143"/>
    </location>
</feature>
<dbReference type="InterPro" id="IPR011989">
    <property type="entry name" value="ARM-like"/>
</dbReference>
<dbReference type="FunFam" id="2.60.40.1230:FF:000002">
    <property type="entry name" value="AP-1 complex subunit gamma"/>
    <property type="match status" value="1"/>
</dbReference>
<dbReference type="Gene3D" id="2.60.40.1230">
    <property type="match status" value="1"/>
</dbReference>
<feature type="compositionally biased region" description="Polar residues" evidence="35">
    <location>
        <begin position="1949"/>
        <end position="1966"/>
    </location>
</feature>
<dbReference type="FunFam" id="3.80.10.10:FF:000120">
    <property type="entry name" value="PH domain and leucine rich repeat protein phosphatase 2"/>
    <property type="match status" value="1"/>
</dbReference>
<dbReference type="EC" id="3.1.3.16" evidence="7"/>
<dbReference type="InterPro" id="IPR002553">
    <property type="entry name" value="Clathrin/coatomer_adapt-like_N"/>
</dbReference>
<dbReference type="Gene3D" id="3.80.10.10">
    <property type="entry name" value="Ribonuclease Inhibitor"/>
    <property type="match status" value="3"/>
</dbReference>
<dbReference type="InterPro" id="IPR003591">
    <property type="entry name" value="Leu-rich_rpt_typical-subtyp"/>
</dbReference>
<dbReference type="GO" id="GO:0005905">
    <property type="term" value="C:clathrin-coated pit"/>
    <property type="evidence" value="ECO:0007669"/>
    <property type="project" value="UniProtKB-KW"/>
</dbReference>
<dbReference type="SUPFAM" id="SSF48371">
    <property type="entry name" value="ARM repeat"/>
    <property type="match status" value="1"/>
</dbReference>
<evidence type="ECO:0000259" key="36">
    <source>
        <dbReference type="PROSITE" id="PS50180"/>
    </source>
</evidence>
<dbReference type="InterPro" id="IPR013041">
    <property type="entry name" value="Clathrin_app_Ig-like_sf"/>
</dbReference>
<evidence type="ECO:0000256" key="25">
    <source>
        <dbReference type="ARBA" id="ARBA00054430"/>
    </source>
</evidence>
<dbReference type="GO" id="GO:0048471">
    <property type="term" value="C:perinuclear region of cytoplasm"/>
    <property type="evidence" value="ECO:0007669"/>
    <property type="project" value="UniProtKB-SubCell"/>
</dbReference>
<dbReference type="PROSITE" id="PS50180">
    <property type="entry name" value="GAE"/>
    <property type="match status" value="1"/>
</dbReference>
<dbReference type="GO" id="GO:0046872">
    <property type="term" value="F:metal ion binding"/>
    <property type="evidence" value="ECO:0007669"/>
    <property type="project" value="UniProtKB-KW"/>
</dbReference>
<feature type="region of interest" description="Disordered" evidence="35">
    <location>
        <begin position="1878"/>
        <end position="1929"/>
    </location>
</feature>
<comment type="similarity">
    <text evidence="6">Belongs to the adaptor complexes large subunit family.</text>
</comment>
<dbReference type="SUPFAM" id="SSF49348">
    <property type="entry name" value="Clathrin adaptor appendage domain"/>
    <property type="match status" value="1"/>
</dbReference>
<dbReference type="SUPFAM" id="SSF50729">
    <property type="entry name" value="PH domain-like"/>
    <property type="match status" value="1"/>
</dbReference>
<evidence type="ECO:0000256" key="12">
    <source>
        <dbReference type="ARBA" id="ARBA00022723"/>
    </source>
</evidence>
<evidence type="ECO:0000256" key="29">
    <source>
        <dbReference type="ARBA" id="ARBA00076166"/>
    </source>
</evidence>
<feature type="domain" description="PPM-type phosphatase" evidence="37">
    <location>
        <begin position="1612"/>
        <end position="1858"/>
    </location>
</feature>
<evidence type="ECO:0000256" key="13">
    <source>
        <dbReference type="ARBA" id="ARBA00022737"/>
    </source>
</evidence>
<dbReference type="InterPro" id="IPR016024">
    <property type="entry name" value="ARM-type_fold"/>
</dbReference>
<keyword evidence="20" id="KW-0464">Manganese</keyword>
<keyword evidence="21" id="KW-0539">Nucleus</keyword>
<dbReference type="InterPro" id="IPR036457">
    <property type="entry name" value="PPM-type-like_dom_sf"/>
</dbReference>
<reference evidence="38 39" key="1">
    <citation type="submission" date="2016-02" db="EMBL/GenBank/DDBJ databases">
        <title>Band-tailed pigeon sequencing and assembly.</title>
        <authorList>
            <person name="Soares A.E."/>
            <person name="Novak B.J."/>
            <person name="Rice E.S."/>
            <person name="O'Connell B."/>
            <person name="Chang D."/>
            <person name="Weber S."/>
            <person name="Shapiro B."/>
        </authorList>
    </citation>
    <scope>NUCLEOTIDE SEQUENCE [LARGE SCALE GENOMIC DNA]</scope>
    <source>
        <strain evidence="38">BTP2013</strain>
        <tissue evidence="38">Blood</tissue>
    </source>
</reference>
<gene>
    <name evidence="38" type="primary">PHLPP2</name>
    <name evidence="38" type="ORF">AV530_015272</name>
</gene>
<sequence length="2143" mass="236575">MGQRAAGDRPALDVISDCHGSDAPLLRKSGVGGASAKKRTGPRMPAPIRLRELIRTIRTARTQAEEREMIQKECAAIRSSFREEDNTYRCRNVAKLLYMHMLGYPAHFGQLIASQKFTDKRIGYLGAMLLLDERQDVHLLMTNCIKNDLNHSTQYVQGLALCTLGCMGSSEMCRDLAGEVEKLLKTSNSYLRKKAALCAVHVIRKVPELMEMFLPATKNLLNEKNHGVLHTSVVLLTEMCERSPDMLAHFRKLVPQLVRILKNLIMSGYSPEHDVSGISDPFLQVRILRLLRILGRNDDDSSEAMNDILAQVATNTETSKNVGNAILYETVLTIMDIKSESGLRVLAINILGRFLLNNDKNIRYVALTSLLKTVQTDHNAVQRHRSTIVDCLKDLDVSIKRRAMELSFALVNGNNVRGMMKELLYFLDSCEPEFKADCASGIFLAAEKYAPSKRWHIDTIMRVLTTAGSYVRDDAVPNLIQLITNSVEMHAYTVQRLYKAILGDYSQQPLVQVASWCIGEYGDLLVSGQCEEEEPIQVTEDEVLDILESVLISNMSASVTRGYALTAIMKLSTRFTCTVNRIKKVVSIYGSSIDVELQQRAVEYNALFKKYDHMRPALLERMPVMEKVTTNGPAEIVQTNGETEPAVLETKPPPSGPQPASQANDLLDLLGGSDITPVIPTAPTSKPASAGGELLDLLGDLNLTGSPVSAPAPQIAQPPFLLDGLSSQPIFNDIAAGIPSITAYNKNGLKIDFTFERSNTNPSVTVITIQASNSTELEMTDFVFQAAVPKTFQLQLLSPSSSVIPAFNSGTITQVIKVLNPQKQQLRMRIKLTYNHKGSAMQDLAEVNNFPPQSWQTRFGSRERDWLKEDTGRGCVCIYGRDSAASSDLRLVLCTVDTPVSEICDGEGRKNLFLQLHGDLVRRLEPTEKPLQIVYDYLAGLGFDDPVRMQEEAANSDLSCMIRFYSEKPCQVEQLDRILLSGIYNVRKGKTQLHKWAERLVILCGTCLIVSSVKDSHAGKMHILPLVGGKVEEIKRRQYTLAFTSAGTQAQTYHVSFETLSECQRWHRRAATVVSMRLGMVDLSCYSLEEVPEHLFYSQDITYLNLRHNFMRASGAGSLDSLCRFSQLKSLNLSHNRLGEFPVSLCEISTLTELNISCNGLHYLPSQIGKLLNLQTFWLDGNFLTSLPEELGSLQQLSCLGLSFNNFCELPAVCEKLVVLDKLALAGNSLDTLDLAALTRMSHIKSVDLRLNNLKRATADTLEGNKSVTYMDLRDNQMTDLDLSSLGSLEQLHCERNKLKELTLSGFSLRALYANSNCLTTVNIYPVPGQLTRLELSHNQLQCVPDWACEAKKLEVLDVSYNLLVELPSRILSSLSLRKLMVGHNRLQSLPPLVEHIPLEVLDLQHNLLTKLPETLFVKALNLRYLNASANSLESLPSACTEEESLSMLQLLYLTNNNLTDQCIPVLVGHPSLRILHLANNNLQTFPASKLSKLEHLEELNLSGNKLKTIPTTVANCKLLHTLIAHSNEISIFPEILHLPRIQFVDLSCNELTEILIPEALPAALQELDLSGNTNLVLEHKTLEIFSHITTLKIDAKPSLTADSALTSAFWSHGVAEMAGQRNKLCVSSLALGSFAEGVEAVYGMFDGDKNEELPRLLQCTMADVLLEEVQQSDTMFMSNTFLVSHRKLGMAGQKLGSSAVLCYIRHDMTDPVSNFFLTVANVGTCQAILCRSGKPLPLSKVFSLEQCSEEAKRVKEQKAIITEDNKVNGVTCCTRMLGCTYLHPWILPKPHISSIPLTVQDELLLLGNKALWEHLSYTEAVSAVRHLHDPLAAAKKLCTLAQSYGCQDNVAAMVVCLNISEDSCTCEMHGLTLPGPGGFSSTTTKPATPSSSSGIASEFSSELSASEVSSEVGSTASDEHSAVGLDGSLLPRQERRCSLHPVLPSGIFQRQPSSATFSSNQSDNGLDSDDEQPVEGVMTNGSKVEVEVDIHCCKEKGLESEPPAAEYSSSAPGPEDDAGLVLIIRRQNSVNSNTVQKGVKEKCELQKSLSTCCLYGKKLSNGSIVPLEESLNLIEIATEAPKKKTGYFAAPSQMEPEDQFVVPPDLEEEVKEQMKQHQENGADQEQKEDHAATLPEEFDTAL</sequence>
<evidence type="ECO:0000256" key="9">
    <source>
        <dbReference type="ARBA" id="ARBA00022490"/>
    </source>
</evidence>
<feature type="domain" description="GAE" evidence="36">
    <location>
        <begin position="736"/>
        <end position="851"/>
    </location>
</feature>
<comment type="function">
    <text evidence="26">Protein phosphatase involved in regulation of Akt and PKC signaling. Mediates dephosphorylation in the C-terminal domain hydrophobic motif of members of the AGC Ser/Thr protein kinase family; specifically acts on 'Ser-473' of AKT1, 'Ser-660' of PRKCB isoform beta-II and 'Ser-657' of PRKCA. Akt regulates the balance between cell survival and apoptosis through a cascade that primarily alters the function of transcription factors that regulate pro- and antiapoptotic genes. Dephosphorylation of 'Ser-473' of Akt triggers apoptosis and decreases cell proliferation. Also controls the phosphorylation of AKT3. Dephosphorylates STK4 on 'Thr-387' leading to STK4 activation and apoptosis. Dephosphorylates RPS6KB1 and is involved in regulation of cap-dependent translation. Inhibits cancer cell proliferation and may act as a tumor suppressor. Dephosphorylation of PRKCA and PRKCB leads to their destabilization and degradation. Dephosphorylates RAF1 inhibiting its kinase activity.</text>
</comment>
<dbReference type="Pfam" id="PF00560">
    <property type="entry name" value="LRR_1"/>
    <property type="match status" value="1"/>
</dbReference>
<dbReference type="PROSITE" id="PS51746">
    <property type="entry name" value="PPM_2"/>
    <property type="match status" value="1"/>
</dbReference>
<keyword evidence="19" id="KW-0168">Coated pit</keyword>
<dbReference type="SMART" id="SM00369">
    <property type="entry name" value="LRR_TYP"/>
    <property type="match status" value="14"/>
</dbReference>
<evidence type="ECO:0000256" key="8">
    <source>
        <dbReference type="ARBA" id="ARBA00022448"/>
    </source>
</evidence>
<comment type="cofactor">
    <cofactor evidence="1">
        <name>Mn(2+)</name>
        <dbReference type="ChEBI" id="CHEBI:29035"/>
    </cofactor>
</comment>
<dbReference type="GO" id="GO:0005794">
    <property type="term" value="C:Golgi apparatus"/>
    <property type="evidence" value="ECO:0007669"/>
    <property type="project" value="UniProtKB-SubCell"/>
</dbReference>
<dbReference type="InterPro" id="IPR008153">
    <property type="entry name" value="GAE_dom"/>
</dbReference>
<keyword evidence="12" id="KW-0479">Metal-binding</keyword>
<dbReference type="Pfam" id="PF02883">
    <property type="entry name" value="Alpha_adaptinC2"/>
    <property type="match status" value="1"/>
</dbReference>
<dbReference type="STRING" id="372326.A0A1V4K1L7"/>
<dbReference type="SMART" id="SM00332">
    <property type="entry name" value="PP2Cc"/>
    <property type="match status" value="1"/>
</dbReference>
<evidence type="ECO:0000256" key="34">
    <source>
        <dbReference type="ARBA" id="ARBA00081508"/>
    </source>
</evidence>
<dbReference type="SUPFAM" id="SSF81606">
    <property type="entry name" value="PP2C-like"/>
    <property type="match status" value="1"/>
</dbReference>